<name>A0ABU8L666_9HYPH</name>
<dbReference type="PROSITE" id="PS01227">
    <property type="entry name" value="UPF0012"/>
    <property type="match status" value="1"/>
</dbReference>
<accession>A0ABU8L666</accession>
<feature type="domain" description="CN hydrolase" evidence="3">
    <location>
        <begin position="11"/>
        <end position="257"/>
    </location>
</feature>
<sequence>MSQHEGSDTRPIVAVTQYAPLYGAVGTNLALSLSKIDEAARHGASIVILPECCTTGLVFPDRSQLLSIAESIDGPSVKSWCEIAMRLNIYLIAGMAERDGKQLYNTAVIVTPGGAVSRYRKAHVFGRERSLFSLGEQLVCIDTPWGRVGLAVCYDLWFPEVTRALAKSGATLVASPSNWSVPPRQSQDAPDAAPMAMHLAMAAACSNEITIACADRTGEEGGVRFLGQSFIVGPNGRLLAGPAGANSDDCLLAEWPDSALTRTMVQSHMETRRDDLYRSEVVTLGTGGNRAQ</sequence>
<keyword evidence="2" id="KW-0378">Hydrolase</keyword>
<dbReference type="InterPro" id="IPR036526">
    <property type="entry name" value="C-N_Hydrolase_sf"/>
</dbReference>
<dbReference type="SUPFAM" id="SSF56317">
    <property type="entry name" value="Carbon-nitrogen hydrolase"/>
    <property type="match status" value="1"/>
</dbReference>
<comment type="similarity">
    <text evidence="1">Belongs to the carbon-nitrogen hydrolase superfamily. NIT1/NIT2 family.</text>
</comment>
<proteinExistence type="inferred from homology"/>
<dbReference type="Pfam" id="PF00795">
    <property type="entry name" value="CN_hydrolase"/>
    <property type="match status" value="1"/>
</dbReference>
<dbReference type="RefSeq" id="WP_337109263.1">
    <property type="nucleotide sequence ID" value="NZ_JAPYKS010000042.1"/>
</dbReference>
<dbReference type="EMBL" id="JAPYKS010000042">
    <property type="protein sequence ID" value="MEI9412916.1"/>
    <property type="molecule type" value="Genomic_DNA"/>
</dbReference>
<comment type="caution">
    <text evidence="4">The sequence shown here is derived from an EMBL/GenBank/DDBJ whole genome shotgun (WGS) entry which is preliminary data.</text>
</comment>
<dbReference type="PANTHER" id="PTHR43674:SF2">
    <property type="entry name" value="BETA-UREIDOPROPIONASE"/>
    <property type="match status" value="1"/>
</dbReference>
<evidence type="ECO:0000259" key="3">
    <source>
        <dbReference type="PROSITE" id="PS50263"/>
    </source>
</evidence>
<dbReference type="InterPro" id="IPR001110">
    <property type="entry name" value="UPF0012_CS"/>
</dbReference>
<organism evidence="4 5">
    <name type="scientific">Mesorhizobium salmacidum</name>
    <dbReference type="NCBI Taxonomy" id="3015171"/>
    <lineage>
        <taxon>Bacteria</taxon>
        <taxon>Pseudomonadati</taxon>
        <taxon>Pseudomonadota</taxon>
        <taxon>Alphaproteobacteria</taxon>
        <taxon>Hyphomicrobiales</taxon>
        <taxon>Phyllobacteriaceae</taxon>
        <taxon>Mesorhizobium</taxon>
    </lineage>
</organism>
<evidence type="ECO:0000256" key="2">
    <source>
        <dbReference type="ARBA" id="ARBA00022801"/>
    </source>
</evidence>
<dbReference type="InterPro" id="IPR003010">
    <property type="entry name" value="C-N_Hydrolase"/>
</dbReference>
<dbReference type="Gene3D" id="3.60.110.10">
    <property type="entry name" value="Carbon-nitrogen hydrolase"/>
    <property type="match status" value="1"/>
</dbReference>
<evidence type="ECO:0000313" key="4">
    <source>
        <dbReference type="EMBL" id="MEI9412916.1"/>
    </source>
</evidence>
<dbReference type="InterPro" id="IPR050345">
    <property type="entry name" value="Aliph_Amidase/BUP"/>
</dbReference>
<dbReference type="PROSITE" id="PS50263">
    <property type="entry name" value="CN_HYDROLASE"/>
    <property type="match status" value="1"/>
</dbReference>
<evidence type="ECO:0000313" key="5">
    <source>
        <dbReference type="Proteomes" id="UP001387293"/>
    </source>
</evidence>
<dbReference type="PANTHER" id="PTHR43674">
    <property type="entry name" value="NITRILASE C965.09-RELATED"/>
    <property type="match status" value="1"/>
</dbReference>
<keyword evidence="5" id="KW-1185">Reference proteome</keyword>
<gene>
    <name evidence="4" type="ORF">O7A60_29840</name>
</gene>
<dbReference type="Proteomes" id="UP001387293">
    <property type="component" value="Unassembled WGS sequence"/>
</dbReference>
<reference evidence="4 5" key="1">
    <citation type="submission" date="2022-12" db="EMBL/GenBank/DDBJ databases">
        <authorList>
            <person name="Muema E."/>
        </authorList>
    </citation>
    <scope>NUCLEOTIDE SEQUENCE [LARGE SCALE GENOMIC DNA]</scope>
    <source>
        <strain evidence="5">1326</strain>
    </source>
</reference>
<evidence type="ECO:0000256" key="1">
    <source>
        <dbReference type="ARBA" id="ARBA00010613"/>
    </source>
</evidence>
<protein>
    <submittedName>
        <fullName evidence="4">Hydratase</fullName>
    </submittedName>
</protein>